<comment type="caution">
    <text evidence="2">The sequence shown here is derived from an EMBL/GenBank/DDBJ whole genome shotgun (WGS) entry which is preliminary data.</text>
</comment>
<feature type="region of interest" description="Disordered" evidence="1">
    <location>
        <begin position="153"/>
        <end position="179"/>
    </location>
</feature>
<dbReference type="Proteomes" id="UP000433181">
    <property type="component" value="Unassembled WGS sequence"/>
</dbReference>
<evidence type="ECO:0000313" key="2">
    <source>
        <dbReference type="EMBL" id="MSU09826.1"/>
    </source>
</evidence>
<accession>A0A6I2UM54</accession>
<dbReference type="AlphaFoldDB" id="A0A6I2UM54"/>
<dbReference type="EMBL" id="VUNR01000035">
    <property type="protein sequence ID" value="MSU09826.1"/>
    <property type="molecule type" value="Genomic_DNA"/>
</dbReference>
<gene>
    <name evidence="2" type="ORF">FYJ84_12675</name>
</gene>
<evidence type="ECO:0000313" key="3">
    <source>
        <dbReference type="Proteomes" id="UP000433181"/>
    </source>
</evidence>
<protein>
    <submittedName>
        <fullName evidence="2">Uncharacterized protein</fullName>
    </submittedName>
</protein>
<evidence type="ECO:0000256" key="1">
    <source>
        <dbReference type="SAM" id="MobiDB-lite"/>
    </source>
</evidence>
<feature type="compositionally biased region" description="Basic and acidic residues" evidence="1">
    <location>
        <begin position="156"/>
        <end position="170"/>
    </location>
</feature>
<sequence length="179" mass="19645">MAVGGIFGSQGGGAWDWLNKASDNAYDNDNAYGVNGQEQERDDYLSPDEARKKLNGRKSTPEECETCKNRKYQDGSDEMVSFKAAGHIAPESAAAVVMGHEQEHVSNAYQKAEKGNGQVVRASVQLKTAICPECGRTYISGGETNTQIRYYNEDNPYQKDMKESDADNKYRGANVDISA</sequence>
<feature type="compositionally biased region" description="Basic and acidic residues" evidence="1">
    <location>
        <begin position="38"/>
        <end position="52"/>
    </location>
</feature>
<dbReference type="RefSeq" id="WP_154407987.1">
    <property type="nucleotide sequence ID" value="NZ_JAQXJM010000135.1"/>
</dbReference>
<proteinExistence type="predicted"/>
<name>A0A6I2UM54_9FIRM</name>
<feature type="region of interest" description="Disordered" evidence="1">
    <location>
        <begin position="26"/>
        <end position="64"/>
    </location>
</feature>
<organism evidence="2 3">
    <name type="scientific">Anaerovibrio slackiae</name>
    <dbReference type="NCBI Taxonomy" id="2652309"/>
    <lineage>
        <taxon>Bacteria</taxon>
        <taxon>Bacillati</taxon>
        <taxon>Bacillota</taxon>
        <taxon>Negativicutes</taxon>
        <taxon>Selenomonadales</taxon>
        <taxon>Selenomonadaceae</taxon>
        <taxon>Anaerovibrio</taxon>
    </lineage>
</organism>
<keyword evidence="3" id="KW-1185">Reference proteome</keyword>
<reference evidence="2 3" key="1">
    <citation type="submission" date="2019-08" db="EMBL/GenBank/DDBJ databases">
        <title>In-depth cultivation of the pig gut microbiome towards novel bacterial diversity and tailored functional studies.</title>
        <authorList>
            <person name="Wylensek D."/>
            <person name="Hitch T.C.A."/>
            <person name="Clavel T."/>
        </authorList>
    </citation>
    <scope>NUCLEOTIDE SEQUENCE [LARGE SCALE GENOMIC DNA]</scope>
    <source>
        <strain evidence="2 3">WCA-693-APC-5D-A</strain>
    </source>
</reference>
<dbReference type="GeneID" id="96779778"/>